<evidence type="ECO:0000313" key="6">
    <source>
        <dbReference type="EMBL" id="KAJ7949317.1"/>
    </source>
</evidence>
<reference evidence="6" key="1">
    <citation type="journal article" date="2023" name="Science">
        <title>Elucidation of the pathway for biosynthesis of saponin adjuvants from the soapbark tree.</title>
        <authorList>
            <person name="Reed J."/>
            <person name="Orme A."/>
            <person name="El-Demerdash A."/>
            <person name="Owen C."/>
            <person name="Martin L.B.B."/>
            <person name="Misra R.C."/>
            <person name="Kikuchi S."/>
            <person name="Rejzek M."/>
            <person name="Martin A.C."/>
            <person name="Harkess A."/>
            <person name="Leebens-Mack J."/>
            <person name="Louveau T."/>
            <person name="Stephenson M.J."/>
            <person name="Osbourn A."/>
        </authorList>
    </citation>
    <scope>NUCLEOTIDE SEQUENCE</scope>
    <source>
        <strain evidence="6">S10</strain>
    </source>
</reference>
<dbReference type="PANTHER" id="PTHR47186">
    <property type="entry name" value="LEUCINE-RICH REPEAT-CONTAINING PROTEIN 57"/>
    <property type="match status" value="1"/>
</dbReference>
<dbReference type="EMBL" id="JARAOO010000012">
    <property type="protein sequence ID" value="KAJ7949317.1"/>
    <property type="molecule type" value="Genomic_DNA"/>
</dbReference>
<organism evidence="6 7">
    <name type="scientific">Quillaja saponaria</name>
    <name type="common">Soap bark tree</name>
    <dbReference type="NCBI Taxonomy" id="32244"/>
    <lineage>
        <taxon>Eukaryota</taxon>
        <taxon>Viridiplantae</taxon>
        <taxon>Streptophyta</taxon>
        <taxon>Embryophyta</taxon>
        <taxon>Tracheophyta</taxon>
        <taxon>Spermatophyta</taxon>
        <taxon>Magnoliopsida</taxon>
        <taxon>eudicotyledons</taxon>
        <taxon>Gunneridae</taxon>
        <taxon>Pentapetalae</taxon>
        <taxon>rosids</taxon>
        <taxon>fabids</taxon>
        <taxon>Fabales</taxon>
        <taxon>Quillajaceae</taxon>
        <taxon>Quillaja</taxon>
    </lineage>
</organism>
<dbReference type="Proteomes" id="UP001163823">
    <property type="component" value="Chromosome 12"/>
</dbReference>
<evidence type="ECO:0000256" key="3">
    <source>
        <dbReference type="ARBA" id="ARBA00022821"/>
    </source>
</evidence>
<evidence type="ECO:0000256" key="2">
    <source>
        <dbReference type="ARBA" id="ARBA00022741"/>
    </source>
</evidence>
<keyword evidence="7" id="KW-1185">Reference proteome</keyword>
<dbReference type="SUPFAM" id="SSF52047">
    <property type="entry name" value="RNI-like"/>
    <property type="match status" value="1"/>
</dbReference>
<dbReference type="InterPro" id="IPR041118">
    <property type="entry name" value="Rx_N"/>
</dbReference>
<dbReference type="GO" id="GO:0006952">
    <property type="term" value="P:defense response"/>
    <property type="evidence" value="ECO:0007669"/>
    <property type="project" value="UniProtKB-KW"/>
</dbReference>
<accession>A0AAD7PBN9</accession>
<dbReference type="KEGG" id="qsa:O6P43_029665"/>
<keyword evidence="3" id="KW-0611">Plant defense</keyword>
<comment type="caution">
    <text evidence="6">The sequence shown here is derived from an EMBL/GenBank/DDBJ whole genome shotgun (WGS) entry which is preliminary data.</text>
</comment>
<evidence type="ECO:0000256" key="1">
    <source>
        <dbReference type="ARBA" id="ARBA00022737"/>
    </source>
</evidence>
<dbReference type="Gene3D" id="1.20.5.4130">
    <property type="match status" value="1"/>
</dbReference>
<keyword evidence="1" id="KW-0677">Repeat</keyword>
<evidence type="ECO:0000259" key="4">
    <source>
        <dbReference type="Pfam" id="PF18052"/>
    </source>
</evidence>
<feature type="domain" description="Disease resistance N-terminal" evidence="4">
    <location>
        <begin position="88"/>
        <end position="143"/>
    </location>
</feature>
<protein>
    <submittedName>
        <fullName evidence="6">LRR and NB-ARC domain disease resistance protein</fullName>
    </submittedName>
</protein>
<name>A0AAD7PBN9_QUISA</name>
<sequence>MAEYGSSASHLKSNFSCGGAAGIFDIQTTQHIELLCMVVWGIWKARSNFLFQQQTTHPRTIEYASRAVLNDDSKENKPLQTAGSTNREYKITLLSINAVLDDAEEKQIRNQHVKKWVDELKDAVFDAEDLLDEIDTEVSLQELEAELTSGRKYSGCCIGVPHFSTLIASTSVNSFNKDIESKIHEVLDHLKFLAEQKDVLGLKSGVSIAGKWLVDCGPSFQLTITPSGGYLMWTWIRKLPDSICRLYNLQTFKLNRCYTFLGELPKDMHKLVNLRHFDFSRSNIKAVPHIGRLQHLQGLTYFKVGKHNGTDIKQLGQLNQLRGSLPILNLQNVIDPTEAMQAKLKEKKHIEELKLEWRGENEDSEKDRNVLEMLQPHKNLKKLSVINYGGTRFPDWIGDCSLLSNVVYLELRDCKYCFSLPPLGQLLSLKELGIFNFDVLLEIGPGFYFQGNAYGSSSNNNTTQPFRSLEILSFEDMKSWEEWCCWFEGENDTAVVVFPCLMELHIWNCSRLKGHLPRQLPSLKIFKCQQLVASLPSAPDLCVLILESCEQMSLIDVPSFPFLKEVFIDGSREAESLLTNTTYLEELKIKNCNSLSSLTLDLFPLLSRLVLINCHNLESLSASSGSESESEGEQYITTSLTVLKIESCPKFVSLSLVGEEGSSLNLCAPILKYLKLHNLENLKVIAPTHVYPSSISFLSEIMGLSTTGISSGMCFTLKPN</sequence>
<dbReference type="Pfam" id="PF18052">
    <property type="entry name" value="Rx_N"/>
    <property type="match status" value="1"/>
</dbReference>
<dbReference type="GO" id="GO:0000166">
    <property type="term" value="F:nucleotide binding"/>
    <property type="evidence" value="ECO:0007669"/>
    <property type="project" value="UniProtKB-KW"/>
</dbReference>
<dbReference type="Pfam" id="PF25019">
    <property type="entry name" value="LRR_R13L1-DRL21"/>
    <property type="match status" value="1"/>
</dbReference>
<proteinExistence type="predicted"/>
<dbReference type="InterPro" id="IPR056789">
    <property type="entry name" value="LRR_R13L1-DRL21"/>
</dbReference>
<evidence type="ECO:0000259" key="5">
    <source>
        <dbReference type="Pfam" id="PF25019"/>
    </source>
</evidence>
<keyword evidence="2" id="KW-0547">Nucleotide-binding</keyword>
<dbReference type="InterPro" id="IPR032675">
    <property type="entry name" value="LRR_dom_sf"/>
</dbReference>
<dbReference type="AlphaFoldDB" id="A0AAD7PBN9"/>
<dbReference type="Gene3D" id="3.80.10.10">
    <property type="entry name" value="Ribonuclease Inhibitor"/>
    <property type="match status" value="2"/>
</dbReference>
<evidence type="ECO:0000313" key="7">
    <source>
        <dbReference type="Proteomes" id="UP001163823"/>
    </source>
</evidence>
<feature type="domain" description="R13L1/DRL21-like LRR repeat region" evidence="5">
    <location>
        <begin position="312"/>
        <end position="436"/>
    </location>
</feature>
<gene>
    <name evidence="6" type="ORF">O6P43_029665</name>
</gene>
<dbReference type="SUPFAM" id="SSF52058">
    <property type="entry name" value="L domain-like"/>
    <property type="match status" value="1"/>
</dbReference>
<dbReference type="PANTHER" id="PTHR47186:SF26">
    <property type="entry name" value="LEUCINE-RICH REPEAT DOMAIN, L DOMAIN-CONTAINING PROTEIN-RELATED"/>
    <property type="match status" value="1"/>
</dbReference>